<reference evidence="2 3" key="1">
    <citation type="submission" date="2018-06" db="EMBL/GenBank/DDBJ databases">
        <title>Pedobacter endophyticus sp. nov., an endophytic bacterium isolated from a leaf of Triticum aestivum.</title>
        <authorList>
            <person name="Zhang L."/>
        </authorList>
    </citation>
    <scope>NUCLEOTIDE SEQUENCE [LARGE SCALE GENOMIC DNA]</scope>
    <source>
        <strain evidence="2 3">CM134L-2</strain>
    </source>
</reference>
<comment type="caution">
    <text evidence="2">The sequence shown here is derived from an EMBL/GenBank/DDBJ whole genome shotgun (WGS) entry which is preliminary data.</text>
</comment>
<feature type="signal peptide" evidence="1">
    <location>
        <begin position="1"/>
        <end position="26"/>
    </location>
</feature>
<accession>A0A443YRC6</accession>
<name>A0A443YRC6_9SPHI</name>
<keyword evidence="1" id="KW-0732">Signal</keyword>
<protein>
    <submittedName>
        <fullName evidence="2">Uncharacterized protein</fullName>
    </submittedName>
</protein>
<dbReference type="EMBL" id="SAYW01000004">
    <property type="protein sequence ID" value="RWU06296.1"/>
    <property type="molecule type" value="Genomic_DNA"/>
</dbReference>
<evidence type="ECO:0000313" key="3">
    <source>
        <dbReference type="Proteomes" id="UP000284120"/>
    </source>
</evidence>
<organism evidence="2 3">
    <name type="scientific">Pedobacter chitinilyticus</name>
    <dbReference type="NCBI Taxonomy" id="2233776"/>
    <lineage>
        <taxon>Bacteria</taxon>
        <taxon>Pseudomonadati</taxon>
        <taxon>Bacteroidota</taxon>
        <taxon>Sphingobacteriia</taxon>
        <taxon>Sphingobacteriales</taxon>
        <taxon>Sphingobacteriaceae</taxon>
        <taxon>Pedobacter</taxon>
    </lineage>
</organism>
<evidence type="ECO:0000256" key="1">
    <source>
        <dbReference type="SAM" id="SignalP"/>
    </source>
</evidence>
<dbReference type="RefSeq" id="WP_113647908.1">
    <property type="nucleotide sequence ID" value="NZ_QMHN01000004.1"/>
</dbReference>
<evidence type="ECO:0000313" key="2">
    <source>
        <dbReference type="EMBL" id="RWU06296.1"/>
    </source>
</evidence>
<keyword evidence="3" id="KW-1185">Reference proteome</keyword>
<proteinExistence type="predicted"/>
<dbReference type="AlphaFoldDB" id="A0A443YRC6"/>
<dbReference type="Proteomes" id="UP000284120">
    <property type="component" value="Unassembled WGS sequence"/>
</dbReference>
<feature type="chain" id="PRO_5019436427" evidence="1">
    <location>
        <begin position="27"/>
        <end position="236"/>
    </location>
</feature>
<gene>
    <name evidence="2" type="ORF">DPV69_13470</name>
</gene>
<sequence length="236" mass="27352">MKKHLLKISVLLLLVAAVWSCRKEHAVPAANVLASYKGSDKNVLKIIEELKKPENNTLLANLNQQGEVDWQNYQAMLTSDFMQGLTLRFYQGPDSNYFDAQLNLETKDLRLLSKAQKRVEREQALEKLKVESKTKGKSTTTYASISCKAIVNFEYVLMINRTTFNIYDLDDDYIAFSRIYYQFIENVRMQLLTYGFAINPMSYTMYSDRGSMSILEYSNEVFDKLKLSFYWALADL</sequence>